<dbReference type="AlphaFoldDB" id="A0A8K0WPT3"/>
<gene>
    <name evidence="2" type="ORF">B0I35DRAFT_479394</name>
</gene>
<proteinExistence type="predicted"/>
<dbReference type="Proteomes" id="UP000813444">
    <property type="component" value="Unassembled WGS sequence"/>
</dbReference>
<organism evidence="2 3">
    <name type="scientific">Stachybotrys elegans</name>
    <dbReference type="NCBI Taxonomy" id="80388"/>
    <lineage>
        <taxon>Eukaryota</taxon>
        <taxon>Fungi</taxon>
        <taxon>Dikarya</taxon>
        <taxon>Ascomycota</taxon>
        <taxon>Pezizomycotina</taxon>
        <taxon>Sordariomycetes</taxon>
        <taxon>Hypocreomycetidae</taxon>
        <taxon>Hypocreales</taxon>
        <taxon>Stachybotryaceae</taxon>
        <taxon>Stachybotrys</taxon>
    </lineage>
</organism>
<feature type="region of interest" description="Disordered" evidence="1">
    <location>
        <begin position="216"/>
        <end position="257"/>
    </location>
</feature>
<dbReference type="OrthoDB" id="4775454at2759"/>
<feature type="compositionally biased region" description="Polar residues" evidence="1">
    <location>
        <begin position="161"/>
        <end position="171"/>
    </location>
</feature>
<evidence type="ECO:0000313" key="3">
    <source>
        <dbReference type="Proteomes" id="UP000813444"/>
    </source>
</evidence>
<reference evidence="2" key="1">
    <citation type="journal article" date="2021" name="Nat. Commun.">
        <title>Genetic determinants of endophytism in the Arabidopsis root mycobiome.</title>
        <authorList>
            <person name="Mesny F."/>
            <person name="Miyauchi S."/>
            <person name="Thiergart T."/>
            <person name="Pickel B."/>
            <person name="Atanasova L."/>
            <person name="Karlsson M."/>
            <person name="Huettel B."/>
            <person name="Barry K.W."/>
            <person name="Haridas S."/>
            <person name="Chen C."/>
            <person name="Bauer D."/>
            <person name="Andreopoulos W."/>
            <person name="Pangilinan J."/>
            <person name="LaButti K."/>
            <person name="Riley R."/>
            <person name="Lipzen A."/>
            <person name="Clum A."/>
            <person name="Drula E."/>
            <person name="Henrissat B."/>
            <person name="Kohler A."/>
            <person name="Grigoriev I.V."/>
            <person name="Martin F.M."/>
            <person name="Hacquard S."/>
        </authorList>
    </citation>
    <scope>NUCLEOTIDE SEQUENCE</scope>
    <source>
        <strain evidence="2">MPI-CAGE-CH-0235</strain>
    </source>
</reference>
<comment type="caution">
    <text evidence="2">The sequence shown here is derived from an EMBL/GenBank/DDBJ whole genome shotgun (WGS) entry which is preliminary data.</text>
</comment>
<dbReference type="EMBL" id="JAGPNK010000008">
    <property type="protein sequence ID" value="KAH7316560.1"/>
    <property type="molecule type" value="Genomic_DNA"/>
</dbReference>
<feature type="region of interest" description="Disordered" evidence="1">
    <location>
        <begin position="270"/>
        <end position="371"/>
    </location>
</feature>
<feature type="region of interest" description="Disordered" evidence="1">
    <location>
        <begin position="24"/>
        <end position="70"/>
    </location>
</feature>
<keyword evidence="3" id="KW-1185">Reference proteome</keyword>
<feature type="region of interest" description="Disordered" evidence="1">
    <location>
        <begin position="84"/>
        <end position="188"/>
    </location>
</feature>
<feature type="compositionally biased region" description="Basic and acidic residues" evidence="1">
    <location>
        <begin position="320"/>
        <end position="339"/>
    </location>
</feature>
<evidence type="ECO:0000256" key="1">
    <source>
        <dbReference type="SAM" id="MobiDB-lite"/>
    </source>
</evidence>
<feature type="compositionally biased region" description="Polar residues" evidence="1">
    <location>
        <begin position="270"/>
        <end position="284"/>
    </location>
</feature>
<sequence>MESHSKLADLTLVSKYYPVANYSYPRNQSFSRSHRGSTDRSSFGSSGSAPSLVDDRTDSESSSADEEYQYHAHASELWDSFWQSGADSDKEDKDELLSNPRRHYPALVPSPQRRRQVSRENVVASPWPLKEAKPSSRPRKPSATYSPFPKPITLPAPNLNPTPSWTSSRQQGVPVRPPRPDNELLMPCVREPTDRLVVKTSVSGILKHQRSFNVWPATQSSGHSIERTSRPMFNPIDWNRPATSQGTRPITPLEPTASASYDALGRLRANSTIPITHTPRSSITPIAEGETEPRSVFEFDDDEEDTKPEPHTRKFFLFHRRAESDRGRDADSTEGEPNRKRANTTPPQSRQRGGPRRQGDVWGRMLGRRSR</sequence>
<feature type="compositionally biased region" description="Low complexity" evidence="1">
    <location>
        <begin position="39"/>
        <end position="51"/>
    </location>
</feature>
<protein>
    <submittedName>
        <fullName evidence="2">Uncharacterized protein</fullName>
    </submittedName>
</protein>
<name>A0A8K0WPT3_9HYPO</name>
<accession>A0A8K0WPT3</accession>
<feature type="compositionally biased region" description="Basic and acidic residues" evidence="1">
    <location>
        <begin position="87"/>
        <end position="96"/>
    </location>
</feature>
<evidence type="ECO:0000313" key="2">
    <source>
        <dbReference type="EMBL" id="KAH7316560.1"/>
    </source>
</evidence>
<feature type="compositionally biased region" description="Pro residues" evidence="1">
    <location>
        <begin position="148"/>
        <end position="160"/>
    </location>
</feature>